<dbReference type="InterPro" id="IPR008271">
    <property type="entry name" value="Ser/Thr_kinase_AS"/>
</dbReference>
<feature type="domain" description="Protein kinase" evidence="7">
    <location>
        <begin position="3"/>
        <end position="265"/>
    </location>
</feature>
<dbReference type="GO" id="GO:0005524">
    <property type="term" value="F:ATP binding"/>
    <property type="evidence" value="ECO:0007669"/>
    <property type="project" value="UniProtKB-UniRule"/>
</dbReference>
<proteinExistence type="inferred from homology"/>
<keyword evidence="9" id="KW-1185">Reference proteome</keyword>
<dbReference type="PROSITE" id="PS50011">
    <property type="entry name" value="PROTEIN_KINASE_DOM"/>
    <property type="match status" value="1"/>
</dbReference>
<keyword evidence="1" id="KW-0808">Transferase</keyword>
<keyword evidence="6" id="KW-0723">Serine/threonine-protein kinase</keyword>
<dbReference type="Pfam" id="PF00069">
    <property type="entry name" value="Pkinase"/>
    <property type="match status" value="1"/>
</dbReference>
<comment type="similarity">
    <text evidence="6">Belongs to the protein kinase superfamily.</text>
</comment>
<keyword evidence="3" id="KW-0418">Kinase</keyword>
<accession>A0ABD3IJG6</accession>
<dbReference type="PANTHER" id="PTHR48011">
    <property type="entry name" value="CCR4-NOT TRANSCRIPTIONAL COMPLEX SUBUNIT CAF120-RELATED"/>
    <property type="match status" value="1"/>
</dbReference>
<keyword evidence="4 5" id="KW-0067">ATP-binding</keyword>
<evidence type="ECO:0000259" key="7">
    <source>
        <dbReference type="PROSITE" id="PS50011"/>
    </source>
</evidence>
<protein>
    <recommendedName>
        <fullName evidence="7">Protein kinase domain-containing protein</fullName>
    </recommendedName>
</protein>
<evidence type="ECO:0000313" key="8">
    <source>
        <dbReference type="EMBL" id="KAL3714743.1"/>
    </source>
</evidence>
<evidence type="ECO:0000256" key="4">
    <source>
        <dbReference type="ARBA" id="ARBA00022840"/>
    </source>
</evidence>
<dbReference type="SMART" id="SM00220">
    <property type="entry name" value="S_TKc"/>
    <property type="match status" value="1"/>
</dbReference>
<evidence type="ECO:0000313" key="9">
    <source>
        <dbReference type="Proteomes" id="UP001634007"/>
    </source>
</evidence>
<name>A0ABD3IJG6_EUCGL</name>
<evidence type="ECO:0000256" key="5">
    <source>
        <dbReference type="PROSITE-ProRule" id="PRU10141"/>
    </source>
</evidence>
<sequence length="419" mass="44847">MDWTRGRAVGRGASATVSVATCRRSGDVFAVKSAELVRSELLRREQRTLSSLSSPRIVGYRGCEITSEDSRIMFNIFMDYLPTGSLADQIRSHGGKLDEPAIRAYTRQILEGLDYLHSRGIAHCDIKSANVLIGDDGAAKIADFGCAKRVGPAGAAATAAAGIGGTPMFMAPEAARGEEQGLAGDAWAVGCTVVEMATGKSPWQAGAAAGADDPVSVLYRIACSGESPAIPGCLSAEARDFVSKCLRRDPRERWTVGQLLEHPFLESHKLGSSQAEQTNTKSPTSVLDQEFWDAMDEAESEAATTGGERIESALDRIRTLSFREGRPCRPCDEGWITVRVGGSDAASSSSSSSSWRSSWVGDEMDDASAVGGERWVGLPQGCGNCGNSCEYGEKCAVIRISLDLQRHECRFPELMSRFS</sequence>
<reference evidence="8 9" key="1">
    <citation type="submission" date="2024-11" db="EMBL/GenBank/DDBJ databases">
        <title>Chromosome-level genome assembly of Eucalyptus globulus Labill. provides insights into its genome evolution.</title>
        <authorList>
            <person name="Li X."/>
        </authorList>
    </citation>
    <scope>NUCLEOTIDE SEQUENCE [LARGE SCALE GENOMIC DNA]</scope>
    <source>
        <strain evidence="8">CL2024</strain>
        <tissue evidence="8">Fresh tender leaves</tissue>
    </source>
</reference>
<dbReference type="InterPro" id="IPR000719">
    <property type="entry name" value="Prot_kinase_dom"/>
</dbReference>
<dbReference type="PANTHER" id="PTHR48011:SF4">
    <property type="entry name" value="MITOGEN-ACTIVATED PROTEIN KINASE KINASE KINASE 19"/>
    <property type="match status" value="1"/>
</dbReference>
<evidence type="ECO:0000256" key="3">
    <source>
        <dbReference type="ARBA" id="ARBA00022777"/>
    </source>
</evidence>
<dbReference type="Gene3D" id="1.10.510.10">
    <property type="entry name" value="Transferase(Phosphotransferase) domain 1"/>
    <property type="match status" value="1"/>
</dbReference>
<dbReference type="InterPro" id="IPR011009">
    <property type="entry name" value="Kinase-like_dom_sf"/>
</dbReference>
<dbReference type="AlphaFoldDB" id="A0ABD3IJG6"/>
<dbReference type="Proteomes" id="UP001634007">
    <property type="component" value="Unassembled WGS sequence"/>
</dbReference>
<comment type="caution">
    <text evidence="8">The sequence shown here is derived from an EMBL/GenBank/DDBJ whole genome shotgun (WGS) entry which is preliminary data.</text>
</comment>
<dbReference type="PROSITE" id="PS00108">
    <property type="entry name" value="PROTEIN_KINASE_ST"/>
    <property type="match status" value="1"/>
</dbReference>
<dbReference type="SUPFAM" id="SSF56112">
    <property type="entry name" value="Protein kinase-like (PK-like)"/>
    <property type="match status" value="1"/>
</dbReference>
<evidence type="ECO:0000256" key="2">
    <source>
        <dbReference type="ARBA" id="ARBA00022741"/>
    </source>
</evidence>
<feature type="binding site" evidence="5">
    <location>
        <position position="32"/>
    </location>
    <ligand>
        <name>ATP</name>
        <dbReference type="ChEBI" id="CHEBI:30616"/>
    </ligand>
</feature>
<keyword evidence="2 5" id="KW-0547">Nucleotide-binding</keyword>
<gene>
    <name evidence="8" type="ORF">ACJRO7_006617</name>
</gene>
<dbReference type="InterPro" id="IPR017441">
    <property type="entry name" value="Protein_kinase_ATP_BS"/>
</dbReference>
<evidence type="ECO:0000256" key="6">
    <source>
        <dbReference type="RuleBase" id="RU000304"/>
    </source>
</evidence>
<organism evidence="8 9">
    <name type="scientific">Eucalyptus globulus</name>
    <name type="common">Tasmanian blue gum</name>
    <dbReference type="NCBI Taxonomy" id="34317"/>
    <lineage>
        <taxon>Eukaryota</taxon>
        <taxon>Viridiplantae</taxon>
        <taxon>Streptophyta</taxon>
        <taxon>Embryophyta</taxon>
        <taxon>Tracheophyta</taxon>
        <taxon>Spermatophyta</taxon>
        <taxon>Magnoliopsida</taxon>
        <taxon>eudicotyledons</taxon>
        <taxon>Gunneridae</taxon>
        <taxon>Pentapetalae</taxon>
        <taxon>rosids</taxon>
        <taxon>malvids</taxon>
        <taxon>Myrtales</taxon>
        <taxon>Myrtaceae</taxon>
        <taxon>Myrtoideae</taxon>
        <taxon>Eucalypteae</taxon>
        <taxon>Eucalyptus</taxon>
    </lineage>
</organism>
<dbReference type="EMBL" id="JBJKBG010000011">
    <property type="protein sequence ID" value="KAL3714743.1"/>
    <property type="molecule type" value="Genomic_DNA"/>
</dbReference>
<dbReference type="PROSITE" id="PS00107">
    <property type="entry name" value="PROTEIN_KINASE_ATP"/>
    <property type="match status" value="1"/>
</dbReference>
<evidence type="ECO:0000256" key="1">
    <source>
        <dbReference type="ARBA" id="ARBA00022679"/>
    </source>
</evidence>
<dbReference type="GO" id="GO:0004674">
    <property type="term" value="F:protein serine/threonine kinase activity"/>
    <property type="evidence" value="ECO:0007669"/>
    <property type="project" value="UniProtKB-KW"/>
</dbReference>
<dbReference type="InterPro" id="IPR052751">
    <property type="entry name" value="Plant_MAPKKK"/>
</dbReference>
<dbReference type="CDD" id="cd06606">
    <property type="entry name" value="STKc_MAPKKK"/>
    <property type="match status" value="1"/>
</dbReference>